<proteinExistence type="predicted"/>
<keyword evidence="1" id="KW-1185">Reference proteome</keyword>
<protein>
    <submittedName>
        <fullName evidence="2">IlGF domain-containing protein</fullName>
    </submittedName>
</protein>
<dbReference type="AlphaFoldDB" id="A0A7E4ZZJ4"/>
<evidence type="ECO:0000313" key="1">
    <source>
        <dbReference type="Proteomes" id="UP000492821"/>
    </source>
</evidence>
<dbReference type="Proteomes" id="UP000492821">
    <property type="component" value="Unassembled WGS sequence"/>
</dbReference>
<sequence length="112" mass="12671">MFSQLSLCPVTYRRFRLAHASPEATDTLTCGLRAKVRSQHIMRSRSTWATFSLPFVDDIDRGKKLVAVDDGAYERYRKANGVDMADLLCCCKIAEEGSYVGCCRDIRNDAER</sequence>
<accession>A0A7E4ZZJ4</accession>
<reference evidence="2" key="2">
    <citation type="submission" date="2020-10" db="UniProtKB">
        <authorList>
            <consortium name="WormBaseParasite"/>
        </authorList>
    </citation>
    <scope>IDENTIFICATION</scope>
</reference>
<dbReference type="WBParaSite" id="Pan_g5458.t1">
    <property type="protein sequence ID" value="Pan_g5458.t1"/>
    <property type="gene ID" value="Pan_g5458"/>
</dbReference>
<name>A0A7E4ZZJ4_PANRE</name>
<evidence type="ECO:0000313" key="2">
    <source>
        <dbReference type="WBParaSite" id="Pan_g5458.t1"/>
    </source>
</evidence>
<organism evidence="1 2">
    <name type="scientific">Panagrellus redivivus</name>
    <name type="common">Microworm</name>
    <dbReference type="NCBI Taxonomy" id="6233"/>
    <lineage>
        <taxon>Eukaryota</taxon>
        <taxon>Metazoa</taxon>
        <taxon>Ecdysozoa</taxon>
        <taxon>Nematoda</taxon>
        <taxon>Chromadorea</taxon>
        <taxon>Rhabditida</taxon>
        <taxon>Tylenchina</taxon>
        <taxon>Panagrolaimomorpha</taxon>
        <taxon>Panagrolaimoidea</taxon>
        <taxon>Panagrolaimidae</taxon>
        <taxon>Panagrellus</taxon>
    </lineage>
</organism>
<reference evidence="1" key="1">
    <citation type="journal article" date="2013" name="Genetics">
        <title>The draft genome and transcriptome of Panagrellus redivivus are shaped by the harsh demands of a free-living lifestyle.</title>
        <authorList>
            <person name="Srinivasan J."/>
            <person name="Dillman A.R."/>
            <person name="Macchietto M.G."/>
            <person name="Heikkinen L."/>
            <person name="Lakso M."/>
            <person name="Fracchia K.M."/>
            <person name="Antoshechkin I."/>
            <person name="Mortazavi A."/>
            <person name="Wong G."/>
            <person name="Sternberg P.W."/>
        </authorList>
    </citation>
    <scope>NUCLEOTIDE SEQUENCE [LARGE SCALE GENOMIC DNA]</scope>
    <source>
        <strain evidence="1">MT8872</strain>
    </source>
</reference>